<sequence>MTQQRNKGIVIATISLLLLMIMGGVFFYSQEPTEKVKEEMERLKKEIQMCEQYEESLIFTIDKLALQKRLKEKEVEMYNIQISQLEKNIGEMNDTIKKLGEEIASSEEYINRRVVMAYKMGIMGYYKMLLYPEDSAMLVKSYQFISILSKKDMKLMEEYKEKKGQLEQERTHLVQEQKVLAKARQGIEYARYDLAKRTKEKKLLLDRIAEQKDMYLKAVNELQISAKKLENFIGGLQEKKEYFESLPEIRVFKGILPWPARGKVIKPFGKQRHAKFNTYIYNKGIELQVREGQEVKAVFDGKIVYTDWFQGYGKMVIIEHKGHVFTIYAHNSVIKVKSGDIVHGGETIAISGSTGSLEGDSLYFEIRDGIEPEDPLKWLTKLRDVVQK</sequence>
<dbReference type="CDD" id="cd12797">
    <property type="entry name" value="M23_peptidase"/>
    <property type="match status" value="1"/>
</dbReference>
<organism evidence="4 5">
    <name type="scientific">Candidatus Fischerbacteria bacterium RBG_13_37_8</name>
    <dbReference type="NCBI Taxonomy" id="1817863"/>
    <lineage>
        <taxon>Bacteria</taxon>
        <taxon>Candidatus Fischeribacteriota</taxon>
    </lineage>
</organism>
<feature type="transmembrane region" description="Helical" evidence="2">
    <location>
        <begin position="9"/>
        <end position="28"/>
    </location>
</feature>
<evidence type="ECO:0000256" key="1">
    <source>
        <dbReference type="SAM" id="Coils"/>
    </source>
</evidence>
<dbReference type="GO" id="GO:0004222">
    <property type="term" value="F:metalloendopeptidase activity"/>
    <property type="evidence" value="ECO:0007669"/>
    <property type="project" value="TreeGrafter"/>
</dbReference>
<gene>
    <name evidence="4" type="ORF">A2Y62_14915</name>
</gene>
<dbReference type="Proteomes" id="UP000178943">
    <property type="component" value="Unassembled WGS sequence"/>
</dbReference>
<dbReference type="InterPro" id="IPR011055">
    <property type="entry name" value="Dup_hybrid_motif"/>
</dbReference>
<keyword evidence="2" id="KW-0472">Membrane</keyword>
<dbReference type="Gene3D" id="2.70.70.10">
    <property type="entry name" value="Glucose Permease (Domain IIA)"/>
    <property type="match status" value="1"/>
</dbReference>
<proteinExistence type="predicted"/>
<dbReference type="STRING" id="1817863.A2Y62_14915"/>
<evidence type="ECO:0000256" key="2">
    <source>
        <dbReference type="SAM" id="Phobius"/>
    </source>
</evidence>
<evidence type="ECO:0000313" key="4">
    <source>
        <dbReference type="EMBL" id="OGF58383.1"/>
    </source>
</evidence>
<feature type="domain" description="M23ase beta-sheet core" evidence="3">
    <location>
        <begin position="282"/>
        <end position="375"/>
    </location>
</feature>
<evidence type="ECO:0000313" key="5">
    <source>
        <dbReference type="Proteomes" id="UP000178943"/>
    </source>
</evidence>
<dbReference type="SUPFAM" id="SSF51261">
    <property type="entry name" value="Duplicated hybrid motif"/>
    <property type="match status" value="1"/>
</dbReference>
<reference evidence="4 5" key="1">
    <citation type="journal article" date="2016" name="Nat. Commun.">
        <title>Thousands of microbial genomes shed light on interconnected biogeochemical processes in an aquifer system.</title>
        <authorList>
            <person name="Anantharaman K."/>
            <person name="Brown C.T."/>
            <person name="Hug L.A."/>
            <person name="Sharon I."/>
            <person name="Castelle C.J."/>
            <person name="Probst A.J."/>
            <person name="Thomas B.C."/>
            <person name="Singh A."/>
            <person name="Wilkins M.J."/>
            <person name="Karaoz U."/>
            <person name="Brodie E.L."/>
            <person name="Williams K.H."/>
            <person name="Hubbard S.S."/>
            <person name="Banfield J.F."/>
        </authorList>
    </citation>
    <scope>NUCLEOTIDE SEQUENCE [LARGE SCALE GENOMIC DNA]</scope>
</reference>
<accession>A0A1F5V4M7</accession>
<dbReference type="Pfam" id="PF01551">
    <property type="entry name" value="Peptidase_M23"/>
    <property type="match status" value="1"/>
</dbReference>
<keyword evidence="1" id="KW-0175">Coiled coil</keyword>
<name>A0A1F5V4M7_9BACT</name>
<evidence type="ECO:0000259" key="3">
    <source>
        <dbReference type="Pfam" id="PF01551"/>
    </source>
</evidence>
<dbReference type="InterPro" id="IPR016047">
    <property type="entry name" value="M23ase_b-sheet_dom"/>
</dbReference>
<dbReference type="InterPro" id="IPR050570">
    <property type="entry name" value="Cell_wall_metabolism_enzyme"/>
</dbReference>
<feature type="coiled-coil region" evidence="1">
    <location>
        <begin position="33"/>
        <end position="102"/>
    </location>
</feature>
<dbReference type="Gene3D" id="6.10.250.3150">
    <property type="match status" value="1"/>
</dbReference>
<keyword evidence="2" id="KW-1133">Transmembrane helix</keyword>
<dbReference type="PANTHER" id="PTHR21666:SF270">
    <property type="entry name" value="MUREIN HYDROLASE ACTIVATOR ENVC"/>
    <property type="match status" value="1"/>
</dbReference>
<comment type="caution">
    <text evidence="4">The sequence shown here is derived from an EMBL/GenBank/DDBJ whole genome shotgun (WGS) entry which is preliminary data.</text>
</comment>
<dbReference type="AlphaFoldDB" id="A0A1F5V4M7"/>
<protein>
    <recommendedName>
        <fullName evidence="3">M23ase beta-sheet core domain-containing protein</fullName>
    </recommendedName>
</protein>
<dbReference type="SUPFAM" id="SSF58100">
    <property type="entry name" value="Bacterial hemolysins"/>
    <property type="match status" value="1"/>
</dbReference>
<keyword evidence="2" id="KW-0812">Transmembrane</keyword>
<dbReference type="EMBL" id="MFGW01000250">
    <property type="protein sequence ID" value="OGF58383.1"/>
    <property type="molecule type" value="Genomic_DNA"/>
</dbReference>
<dbReference type="PANTHER" id="PTHR21666">
    <property type="entry name" value="PEPTIDASE-RELATED"/>
    <property type="match status" value="1"/>
</dbReference>
<feature type="coiled-coil region" evidence="1">
    <location>
        <begin position="149"/>
        <end position="176"/>
    </location>
</feature>